<dbReference type="HOGENOM" id="CLU_020473_6_3_9"/>
<protein>
    <recommendedName>
        <fullName evidence="13">HAMP domain-containing protein</fullName>
    </recommendedName>
</protein>
<dbReference type="InterPro" id="IPR036890">
    <property type="entry name" value="HATPase_C_sf"/>
</dbReference>
<dbReference type="Pfam" id="PF06580">
    <property type="entry name" value="His_kinase"/>
    <property type="match status" value="1"/>
</dbReference>
<keyword evidence="4" id="KW-0808">Transferase</keyword>
<dbReference type="GO" id="GO:0005524">
    <property type="term" value="F:ATP binding"/>
    <property type="evidence" value="ECO:0007669"/>
    <property type="project" value="UniProtKB-KW"/>
</dbReference>
<dbReference type="Proteomes" id="UP000013785">
    <property type="component" value="Unassembled WGS sequence"/>
</dbReference>
<dbReference type="SUPFAM" id="SSF55874">
    <property type="entry name" value="ATPase domain of HSP90 chaperone/DNA topoisomerase II/histidine kinase"/>
    <property type="match status" value="1"/>
</dbReference>
<organism evidence="14 15">
    <name type="scientific">Enterococcus phoeniculicola ATCC BAA-412</name>
    <dbReference type="NCBI Taxonomy" id="1158610"/>
    <lineage>
        <taxon>Bacteria</taxon>
        <taxon>Bacillati</taxon>
        <taxon>Bacillota</taxon>
        <taxon>Bacilli</taxon>
        <taxon>Lactobacillales</taxon>
        <taxon>Enterococcaceae</taxon>
        <taxon>Enterococcus</taxon>
    </lineage>
</organism>
<comment type="caution">
    <text evidence="14">The sequence shown here is derived from an EMBL/GenBank/DDBJ whole genome shotgun (WGS) entry which is preliminary data.</text>
</comment>
<dbReference type="Gene3D" id="3.30.565.10">
    <property type="entry name" value="Histidine kinase-like ATPase, C-terminal domain"/>
    <property type="match status" value="1"/>
</dbReference>
<evidence type="ECO:0000256" key="6">
    <source>
        <dbReference type="ARBA" id="ARBA00022741"/>
    </source>
</evidence>
<feature type="domain" description="HAMP" evidence="13">
    <location>
        <begin position="291"/>
        <end position="338"/>
    </location>
</feature>
<evidence type="ECO:0000256" key="8">
    <source>
        <dbReference type="ARBA" id="ARBA00022840"/>
    </source>
</evidence>
<gene>
    <name evidence="14" type="ORF">UC3_02715</name>
</gene>
<dbReference type="InterPro" id="IPR010559">
    <property type="entry name" value="Sig_transdc_His_kin_internal"/>
</dbReference>
<keyword evidence="2" id="KW-1003">Cell membrane</keyword>
<keyword evidence="10" id="KW-0902">Two-component regulatory system</keyword>
<dbReference type="PROSITE" id="PS50885">
    <property type="entry name" value="HAMP"/>
    <property type="match status" value="1"/>
</dbReference>
<evidence type="ECO:0000256" key="9">
    <source>
        <dbReference type="ARBA" id="ARBA00022989"/>
    </source>
</evidence>
<feature type="transmembrane region" description="Helical" evidence="12">
    <location>
        <begin position="262"/>
        <end position="281"/>
    </location>
</feature>
<evidence type="ECO:0000259" key="13">
    <source>
        <dbReference type="PROSITE" id="PS50885"/>
    </source>
</evidence>
<sequence length="555" mass="65365">MINKGKENKLVTIIKWYAIIIITIILLFVSLLSYYLIKKSYQREAEAINQAILHVGDVYAEDMQRSSWMADKLLGNQEKIESAQKYFDMPLDKYMNYILNRSAETAYSTYYFLPQEVKNLYLNDRWVSSISFTFNNSPKIFYSNASNKGGLLTETYPEDPNHLTFTSLFFTSVDGEVLGTFRLSIMNEKYDEILENYQNEEPIQMLIVSDSNQILYKKSALTNKEFSAKETQFISSSKNVYDYKIIGFVSKQTIIKNLWKELFFIWVVAIFTCSLLIYILYRLLFKYQQSVNDILISLNKVSKGDLSVRIDKNQKEAELWEISSGINYMMDNINSYVVDNYRLEAEQKDANMRALQAQINPHFLYNTLEYIRMYAVNVGAKELANVVYAFSSLLRNTISQEKYTTLEKELEFCRRYIYLYQMRYPECVAYTFEVEEQVKKKRIPKFLLQPLIENYFVHGLDFEREDNLIYVKAYILDERLIIDIRDNGLGMDEQKMHQIETETTPRDDGSSIGIKNVRERLRLYFEGDFLFKFMNNYPTGTIIVMNLPLKKEEAE</sequence>
<keyword evidence="5 12" id="KW-0812">Transmembrane</keyword>
<dbReference type="STRING" id="154621.RV11_GL001912"/>
<dbReference type="Gene3D" id="6.10.340.10">
    <property type="match status" value="1"/>
</dbReference>
<evidence type="ECO:0000256" key="7">
    <source>
        <dbReference type="ARBA" id="ARBA00022777"/>
    </source>
</evidence>
<evidence type="ECO:0000313" key="15">
    <source>
        <dbReference type="Proteomes" id="UP000013785"/>
    </source>
</evidence>
<dbReference type="EMBL" id="AJAT01000017">
    <property type="protein sequence ID" value="EOL42363.1"/>
    <property type="molecule type" value="Genomic_DNA"/>
</dbReference>
<evidence type="ECO:0000256" key="4">
    <source>
        <dbReference type="ARBA" id="ARBA00022679"/>
    </source>
</evidence>
<dbReference type="PANTHER" id="PTHR34220">
    <property type="entry name" value="SENSOR HISTIDINE KINASE YPDA"/>
    <property type="match status" value="1"/>
</dbReference>
<dbReference type="PANTHER" id="PTHR34220:SF11">
    <property type="entry name" value="SENSOR PROTEIN KINASE HPTS"/>
    <property type="match status" value="1"/>
</dbReference>
<accession>R3TMU2</accession>
<dbReference type="InterPro" id="IPR050640">
    <property type="entry name" value="Bact_2-comp_sensor_kinase"/>
</dbReference>
<proteinExistence type="predicted"/>
<dbReference type="PATRIC" id="fig|1158610.3.peg.2697"/>
<keyword evidence="7" id="KW-0418">Kinase</keyword>
<keyword evidence="6" id="KW-0547">Nucleotide-binding</keyword>
<dbReference type="eggNOG" id="COG2972">
    <property type="taxonomic scope" value="Bacteria"/>
</dbReference>
<dbReference type="GO" id="GO:0005886">
    <property type="term" value="C:plasma membrane"/>
    <property type="evidence" value="ECO:0007669"/>
    <property type="project" value="UniProtKB-SubCell"/>
</dbReference>
<keyword evidence="3" id="KW-0597">Phosphoprotein</keyword>
<evidence type="ECO:0000256" key="1">
    <source>
        <dbReference type="ARBA" id="ARBA00004651"/>
    </source>
</evidence>
<dbReference type="RefSeq" id="WP_010769350.1">
    <property type="nucleotide sequence ID" value="NZ_ASWE01000001.1"/>
</dbReference>
<keyword evidence="8" id="KW-0067">ATP-binding</keyword>
<keyword evidence="15" id="KW-1185">Reference proteome</keyword>
<keyword evidence="11 12" id="KW-0472">Membrane</keyword>
<evidence type="ECO:0000256" key="2">
    <source>
        <dbReference type="ARBA" id="ARBA00022475"/>
    </source>
</evidence>
<reference evidence="14 15" key="1">
    <citation type="submission" date="2013-02" db="EMBL/GenBank/DDBJ databases">
        <title>The Genome Sequence of Enterococcus phoeniculicola BAA-412.</title>
        <authorList>
            <consortium name="The Broad Institute Genome Sequencing Platform"/>
            <consortium name="The Broad Institute Genome Sequencing Center for Infectious Disease"/>
            <person name="Earl A.M."/>
            <person name="Gilmore M.S."/>
            <person name="Lebreton F."/>
            <person name="Walker B."/>
            <person name="Young S.K."/>
            <person name="Zeng Q."/>
            <person name="Gargeya S."/>
            <person name="Fitzgerald M."/>
            <person name="Haas B."/>
            <person name="Abouelleil A."/>
            <person name="Alvarado L."/>
            <person name="Arachchi H.M."/>
            <person name="Berlin A.M."/>
            <person name="Chapman S.B."/>
            <person name="Dewar J."/>
            <person name="Goldberg J."/>
            <person name="Griggs A."/>
            <person name="Gujja S."/>
            <person name="Hansen M."/>
            <person name="Howarth C."/>
            <person name="Imamovic A."/>
            <person name="Larimer J."/>
            <person name="McCowan C."/>
            <person name="Murphy C."/>
            <person name="Neiman D."/>
            <person name="Pearson M."/>
            <person name="Priest M."/>
            <person name="Roberts A."/>
            <person name="Saif S."/>
            <person name="Shea T."/>
            <person name="Sisk P."/>
            <person name="Sykes S."/>
            <person name="Wortman J."/>
            <person name="Nusbaum C."/>
            <person name="Birren B."/>
        </authorList>
    </citation>
    <scope>NUCLEOTIDE SEQUENCE [LARGE SCALE GENOMIC DNA]</scope>
    <source>
        <strain evidence="14 15">ATCC BAA-412</strain>
    </source>
</reference>
<comment type="subcellular location">
    <subcellularLocation>
        <location evidence="1">Cell membrane</location>
        <topology evidence="1">Multi-pass membrane protein</topology>
    </subcellularLocation>
</comment>
<dbReference type="InterPro" id="IPR003660">
    <property type="entry name" value="HAMP_dom"/>
</dbReference>
<name>R3TMU2_9ENTE</name>
<dbReference type="GO" id="GO:0000155">
    <property type="term" value="F:phosphorelay sensor kinase activity"/>
    <property type="evidence" value="ECO:0007669"/>
    <property type="project" value="InterPro"/>
</dbReference>
<dbReference type="AlphaFoldDB" id="R3TMU2"/>
<feature type="transmembrane region" description="Helical" evidence="12">
    <location>
        <begin position="16"/>
        <end position="37"/>
    </location>
</feature>
<evidence type="ECO:0000256" key="12">
    <source>
        <dbReference type="SAM" id="Phobius"/>
    </source>
</evidence>
<evidence type="ECO:0000256" key="5">
    <source>
        <dbReference type="ARBA" id="ARBA00022692"/>
    </source>
</evidence>
<evidence type="ECO:0000256" key="10">
    <source>
        <dbReference type="ARBA" id="ARBA00023012"/>
    </source>
</evidence>
<keyword evidence="9 12" id="KW-1133">Transmembrane helix</keyword>
<dbReference type="OrthoDB" id="9776552at2"/>
<evidence type="ECO:0000256" key="11">
    <source>
        <dbReference type="ARBA" id="ARBA00023136"/>
    </source>
</evidence>
<evidence type="ECO:0000313" key="14">
    <source>
        <dbReference type="EMBL" id="EOL42363.1"/>
    </source>
</evidence>
<evidence type="ECO:0000256" key="3">
    <source>
        <dbReference type="ARBA" id="ARBA00022553"/>
    </source>
</evidence>